<feature type="compositionally biased region" description="Low complexity" evidence="1">
    <location>
        <begin position="807"/>
        <end position="820"/>
    </location>
</feature>
<feature type="region of interest" description="Disordered" evidence="1">
    <location>
        <begin position="671"/>
        <end position="717"/>
    </location>
</feature>
<dbReference type="InterPro" id="IPR050381">
    <property type="entry name" value="SLX1_endonuclease"/>
</dbReference>
<name>A0ABQ8U4V3_9EUKA</name>
<dbReference type="Proteomes" id="UP001141327">
    <property type="component" value="Unassembled WGS sequence"/>
</dbReference>
<feature type="region of interest" description="Disordered" evidence="1">
    <location>
        <begin position="567"/>
        <end position="602"/>
    </location>
</feature>
<feature type="region of interest" description="Disordered" evidence="1">
    <location>
        <begin position="911"/>
        <end position="955"/>
    </location>
</feature>
<feature type="compositionally biased region" description="Basic and acidic residues" evidence="1">
    <location>
        <begin position="916"/>
        <end position="926"/>
    </location>
</feature>
<feature type="compositionally biased region" description="Low complexity" evidence="1">
    <location>
        <begin position="836"/>
        <end position="847"/>
    </location>
</feature>
<feature type="region of interest" description="Disordered" evidence="1">
    <location>
        <begin position="1057"/>
        <end position="1142"/>
    </location>
</feature>
<dbReference type="EMBL" id="JAPMOS010000375">
    <property type="protein sequence ID" value="KAJ4452836.1"/>
    <property type="molecule type" value="Genomic_DNA"/>
</dbReference>
<feature type="region of interest" description="Disordered" evidence="1">
    <location>
        <begin position="781"/>
        <end position="870"/>
    </location>
</feature>
<evidence type="ECO:0000256" key="1">
    <source>
        <dbReference type="SAM" id="MobiDB-lite"/>
    </source>
</evidence>
<feature type="compositionally biased region" description="Pro residues" evidence="1">
    <location>
        <begin position="681"/>
        <end position="711"/>
    </location>
</feature>
<comment type="caution">
    <text evidence="3">The sequence shown here is derived from an EMBL/GenBank/DDBJ whole genome shotgun (WGS) entry which is preliminary data.</text>
</comment>
<keyword evidence="4" id="KW-1185">Reference proteome</keyword>
<dbReference type="PROSITE" id="PS50164">
    <property type="entry name" value="GIY_YIG"/>
    <property type="match status" value="1"/>
</dbReference>
<protein>
    <recommendedName>
        <fullName evidence="2">GIY-YIG domain-containing protein</fullName>
    </recommendedName>
</protein>
<feature type="region of interest" description="Disordered" evidence="1">
    <location>
        <begin position="85"/>
        <end position="187"/>
    </location>
</feature>
<dbReference type="InterPro" id="IPR000305">
    <property type="entry name" value="GIY-YIG_endonuc"/>
</dbReference>
<feature type="compositionally biased region" description="Basic residues" evidence="1">
    <location>
        <begin position="1076"/>
        <end position="1090"/>
    </location>
</feature>
<reference evidence="3" key="1">
    <citation type="journal article" date="2022" name="bioRxiv">
        <title>Genomics of Preaxostyla Flagellates Illuminates Evolutionary Transitions and the Path Towards Mitochondrial Loss.</title>
        <authorList>
            <person name="Novak L.V.F."/>
            <person name="Treitli S.C."/>
            <person name="Pyrih J."/>
            <person name="Halakuc P."/>
            <person name="Pipaliya S.V."/>
            <person name="Vacek V."/>
            <person name="Brzon O."/>
            <person name="Soukal P."/>
            <person name="Eme L."/>
            <person name="Dacks J.B."/>
            <person name="Karnkowska A."/>
            <person name="Elias M."/>
            <person name="Hampl V."/>
        </authorList>
    </citation>
    <scope>NUCLEOTIDE SEQUENCE</scope>
    <source>
        <strain evidence="3">RCP-MX</strain>
    </source>
</reference>
<evidence type="ECO:0000313" key="4">
    <source>
        <dbReference type="Proteomes" id="UP001141327"/>
    </source>
</evidence>
<feature type="compositionally biased region" description="Low complexity" evidence="1">
    <location>
        <begin position="624"/>
        <end position="636"/>
    </location>
</feature>
<evidence type="ECO:0000313" key="3">
    <source>
        <dbReference type="EMBL" id="KAJ4452836.1"/>
    </source>
</evidence>
<feature type="compositionally biased region" description="Pro residues" evidence="1">
    <location>
        <begin position="1057"/>
        <end position="1072"/>
    </location>
</feature>
<organism evidence="3 4">
    <name type="scientific">Paratrimastix pyriformis</name>
    <dbReference type="NCBI Taxonomy" id="342808"/>
    <lineage>
        <taxon>Eukaryota</taxon>
        <taxon>Metamonada</taxon>
        <taxon>Preaxostyla</taxon>
        <taxon>Paratrimastigidae</taxon>
        <taxon>Paratrimastix</taxon>
    </lineage>
</organism>
<evidence type="ECO:0000259" key="2">
    <source>
        <dbReference type="PROSITE" id="PS50164"/>
    </source>
</evidence>
<sequence>MEYWNQILTFFQSQRLKELAKSLGISFSPTKSANLPQISERLAILHASPAMVVILLRVASWIDLTGRGFVPPTQVVTLVSAPSLTAPEAPTANPPPEKPSGPGGMEGARDADDSGSNPGTGADFSSPSDEGKEPSADGSPGHLLQDSGAQETPLGLLETDDHPPPGLRRGVPEVGAAPRLPNRDPGYARFPGWAAHPPPTIHPPIHTPIHPPIHTPIHTPIQPPPNTSLHPRGPFPCQRRHSPPRPDPSQWLWACMAAVETRKPKELDRKVSTLQKVVIQGLRAKRQSMTVKQLLTAAAPLRGPLSRLARLRAPPKESLPTKPGHLPGGVYNSDSRSCAYAAMIHALAAVRMAAPGATETLLAGSEALDHIGRAVAQAMDPHALPVDPQPMMAAMGSDGFYCRSGMWRNGPGPAGGASLCSRCGHATSWESPGPFIPVEALDTAFSSKCLCGGKRHDICALHAAPLIAVSTDGVLAGSARQALHAAAVSIGGIRYRLVACLSHQGSPRSGHEVAIIPSSTPDTYHVLSGTERTVVDENEAAVGVRLLLLLADNPAAAAAAFRNAGWSPSARPGPHPMATPPRQPPPKPALSAPTSPALQGAPAPTIPAVGLVVKALAQAAPKATTAPTAQTTPAAPSAINPSLAGAGAPPARKPRFEVFFPRDAAEGAISAATGGIRPSVPAGPTPSRPPVPAGPTPSRPPPNKTAAPAPPRAARGPEPLLELYFPRGLPECMAAKPTTVRQSGLGRSAWATFASRRDLDIVLSTSTSRVAWSKAAVAQNRLPPEEAIPGLPRPRHSHHSNGGPATAHPGPRATGRAAPPISSLSGRPGHPPGRPGLPLAAPGIPMAAPFPRPSPPAPAAPAARPPSQHFPTDVPCSPWLPDLMRWWPVLSSPADLRVAARCLFLPQPLAGASPPHPRDTPVRHPSDVCNTGRRAPRECPPLAPGTPTTSGATGGLDAHQDHWHAPVLYFLANRHRHLYIGSTTHLTRRFCQHNGWWAGGALQTSRGRPWRLVAACWGLSLERTRRLEDLLHRPNGDCHFRKPVTISAAVSALCTLPHPPTRPQRPPPPHLPCPLRHGHGHGGRVRHPRPLLHSFPDSPLAAPASQPPSPPPGEADEPPDPPRRARGSEPRSPQPLSEAEQDALRGAAGLADPEAILATLVSALARRTPARTAPPPKRAKPQVAPGPLRVALRRTHRIAALLRAQGLSVQGMAGVADLYHLQAEAGQLRGRCNVRSLFREAV</sequence>
<proteinExistence type="predicted"/>
<feature type="compositionally biased region" description="Basic and acidic residues" evidence="1">
    <location>
        <begin position="1120"/>
        <end position="1129"/>
    </location>
</feature>
<feature type="compositionally biased region" description="Pro residues" evidence="1">
    <location>
        <begin position="848"/>
        <end position="859"/>
    </location>
</feature>
<feature type="domain" description="GIY-YIG" evidence="2">
    <location>
        <begin position="964"/>
        <end position="1047"/>
    </location>
</feature>
<feature type="region of interest" description="Disordered" evidence="1">
    <location>
        <begin position="624"/>
        <end position="650"/>
    </location>
</feature>
<feature type="compositionally biased region" description="Polar residues" evidence="1">
    <location>
        <begin position="114"/>
        <end position="128"/>
    </location>
</feature>
<dbReference type="PANTHER" id="PTHR20208">
    <property type="entry name" value="STRUCTURE-SPECIFIC ENDONUCLEASE SUBUNIT SLX1"/>
    <property type="match status" value="1"/>
</dbReference>
<feature type="compositionally biased region" description="Pro residues" evidence="1">
    <location>
        <begin position="571"/>
        <end position="588"/>
    </location>
</feature>
<gene>
    <name evidence="3" type="ORF">PAPYR_12878</name>
</gene>
<accession>A0ABQ8U4V3</accession>
<dbReference type="Gene3D" id="3.40.1440.10">
    <property type="entry name" value="GIY-YIG endonuclease"/>
    <property type="match status" value="1"/>
</dbReference>
<dbReference type="InterPro" id="IPR035901">
    <property type="entry name" value="GIY-YIG_endonuc_sf"/>
</dbReference>